<evidence type="ECO:0000313" key="2">
    <source>
        <dbReference type="EMBL" id="TYB47736.1"/>
    </source>
</evidence>
<proteinExistence type="predicted"/>
<evidence type="ECO:0000313" key="3">
    <source>
        <dbReference type="Proteomes" id="UP000323380"/>
    </source>
</evidence>
<organism evidence="2 3">
    <name type="scientific">Actinomadura chibensis</name>
    <dbReference type="NCBI Taxonomy" id="392828"/>
    <lineage>
        <taxon>Bacteria</taxon>
        <taxon>Bacillati</taxon>
        <taxon>Actinomycetota</taxon>
        <taxon>Actinomycetes</taxon>
        <taxon>Streptosporangiales</taxon>
        <taxon>Thermomonosporaceae</taxon>
        <taxon>Actinomadura</taxon>
    </lineage>
</organism>
<keyword evidence="3" id="KW-1185">Reference proteome</keyword>
<sequence length="104" mass="11587">MSPRKNRRAESGPSRAGGGGAWAQETEDAPDGEWVVRSVSGSGAVKAYRCPGCDQEIPPGVAHVVAWRTDDRGGDDRRHWHRPCWRARARRSPRVLRGRNAPRY</sequence>
<dbReference type="AlphaFoldDB" id="A0A5D0NTE5"/>
<dbReference type="STRING" id="1220554.GCA_001552135_07362"/>
<evidence type="ECO:0000256" key="1">
    <source>
        <dbReference type="SAM" id="MobiDB-lite"/>
    </source>
</evidence>
<dbReference type="RefSeq" id="WP_067903120.1">
    <property type="nucleotide sequence ID" value="NZ_VSFG01000001.1"/>
</dbReference>
<feature type="region of interest" description="Disordered" evidence="1">
    <location>
        <begin position="1"/>
        <end position="31"/>
    </location>
</feature>
<name>A0A5D0NTE5_9ACTN</name>
<accession>A0A5D0NTE5</accession>
<reference evidence="2 3" key="1">
    <citation type="submission" date="2019-08" db="EMBL/GenBank/DDBJ databases">
        <title>Actinomadura sp. nov. CYP1-5 isolated from mountain soil.</title>
        <authorList>
            <person name="Songsumanus A."/>
            <person name="Kuncharoen N."/>
            <person name="Kudo T."/>
            <person name="Yuki M."/>
            <person name="Igarashi Y."/>
            <person name="Tanasupawat S."/>
        </authorList>
    </citation>
    <scope>NUCLEOTIDE SEQUENCE [LARGE SCALE GENOMIC DNA]</scope>
    <source>
        <strain evidence="2 3">JCM 14158</strain>
    </source>
</reference>
<gene>
    <name evidence="2" type="ORF">FXF69_00275</name>
</gene>
<protein>
    <submittedName>
        <fullName evidence="2">ATP/GTP-binding protein</fullName>
    </submittedName>
</protein>
<dbReference type="Proteomes" id="UP000323380">
    <property type="component" value="Unassembled WGS sequence"/>
</dbReference>
<comment type="caution">
    <text evidence="2">The sequence shown here is derived from an EMBL/GenBank/DDBJ whole genome shotgun (WGS) entry which is preliminary data.</text>
</comment>
<dbReference type="EMBL" id="VSFG01000001">
    <property type="protein sequence ID" value="TYB47736.1"/>
    <property type="molecule type" value="Genomic_DNA"/>
</dbReference>